<dbReference type="FunCoup" id="A0A2P6NXR3">
    <property type="interactions" value="195"/>
</dbReference>
<dbReference type="PROSITE" id="PS00687">
    <property type="entry name" value="ALDEHYDE_DEHYDR_GLU"/>
    <property type="match status" value="1"/>
</dbReference>
<dbReference type="InterPro" id="IPR016161">
    <property type="entry name" value="Ald_DH/histidinol_DH"/>
</dbReference>
<dbReference type="InterPro" id="IPR029510">
    <property type="entry name" value="Ald_DH_CS_GLU"/>
</dbReference>
<dbReference type="PROSITE" id="PS00070">
    <property type="entry name" value="ALDEHYDE_DEHYDR_CYS"/>
    <property type="match status" value="1"/>
</dbReference>
<dbReference type="PANTHER" id="PTHR43570">
    <property type="entry name" value="ALDEHYDE DEHYDROGENASE"/>
    <property type="match status" value="1"/>
</dbReference>
<dbReference type="EMBL" id="MDYQ01000007">
    <property type="protein sequence ID" value="PRP88750.1"/>
    <property type="molecule type" value="Genomic_DNA"/>
</dbReference>
<dbReference type="InterPro" id="IPR012394">
    <property type="entry name" value="Aldehyde_DH_NAD(P)"/>
</dbReference>
<dbReference type="InterPro" id="IPR016160">
    <property type="entry name" value="Ald_DH_CS_CYS"/>
</dbReference>
<dbReference type="AlphaFoldDB" id="A0A2P6NXR3"/>
<dbReference type="SUPFAM" id="SSF53720">
    <property type="entry name" value="ALDH-like"/>
    <property type="match status" value="1"/>
</dbReference>
<keyword evidence="2 4" id="KW-0560">Oxidoreductase</keyword>
<evidence type="ECO:0000256" key="3">
    <source>
        <dbReference type="ARBA" id="ARBA00023027"/>
    </source>
</evidence>
<accession>A0A2P6NXR3</accession>
<evidence type="ECO:0000256" key="5">
    <source>
        <dbReference type="PIRSR" id="PIRSR036492-1"/>
    </source>
</evidence>
<dbReference type="GO" id="GO:0005737">
    <property type="term" value="C:cytoplasm"/>
    <property type="evidence" value="ECO:0007669"/>
    <property type="project" value="TreeGrafter"/>
</dbReference>
<comment type="similarity">
    <text evidence="1 4 7">Belongs to the aldehyde dehydrogenase family.</text>
</comment>
<feature type="active site" evidence="5 6">
    <location>
        <position position="223"/>
    </location>
</feature>
<dbReference type="InterPro" id="IPR015590">
    <property type="entry name" value="Aldehyde_DH_dom"/>
</dbReference>
<dbReference type="FunFam" id="3.40.309.10:FF:000003">
    <property type="entry name" value="Aldehyde dehydrogenase"/>
    <property type="match status" value="1"/>
</dbReference>
<keyword evidence="10" id="KW-1185">Reference proteome</keyword>
<dbReference type="Gene3D" id="3.40.605.10">
    <property type="entry name" value="Aldehyde Dehydrogenase, Chain A, domain 1"/>
    <property type="match status" value="1"/>
</dbReference>
<dbReference type="GO" id="GO:0006081">
    <property type="term" value="P:aldehyde metabolic process"/>
    <property type="evidence" value="ECO:0007669"/>
    <property type="project" value="InterPro"/>
</dbReference>
<name>A0A2P6NXR3_9EUKA</name>
<dbReference type="FunFam" id="3.40.605.10:FF:000004">
    <property type="entry name" value="Aldehyde dehydrogenase"/>
    <property type="match status" value="1"/>
</dbReference>
<dbReference type="Pfam" id="PF00171">
    <property type="entry name" value="Aldedh"/>
    <property type="match status" value="1"/>
</dbReference>
<evidence type="ECO:0000259" key="8">
    <source>
        <dbReference type="Pfam" id="PF00171"/>
    </source>
</evidence>
<dbReference type="CDD" id="cd07087">
    <property type="entry name" value="ALDH_F3-13-14_CALDH-like"/>
    <property type="match status" value="1"/>
</dbReference>
<protein>
    <recommendedName>
        <fullName evidence="4">Aldehyde dehydrogenase</fullName>
    </recommendedName>
</protein>
<evidence type="ECO:0000256" key="7">
    <source>
        <dbReference type="RuleBase" id="RU003345"/>
    </source>
</evidence>
<proteinExistence type="inferred from homology"/>
<evidence type="ECO:0000256" key="4">
    <source>
        <dbReference type="PIRNR" id="PIRNR036492"/>
    </source>
</evidence>
<dbReference type="InterPro" id="IPR016163">
    <property type="entry name" value="Ald_DH_C"/>
</dbReference>
<evidence type="ECO:0000256" key="1">
    <source>
        <dbReference type="ARBA" id="ARBA00009986"/>
    </source>
</evidence>
<feature type="active site" evidence="5">
    <location>
        <position position="257"/>
    </location>
</feature>
<dbReference type="Proteomes" id="UP000241769">
    <property type="component" value="Unassembled WGS sequence"/>
</dbReference>
<feature type="domain" description="Aldehyde dehydrogenase" evidence="8">
    <location>
        <begin position="8"/>
        <end position="439"/>
    </location>
</feature>
<dbReference type="OrthoDB" id="440325at2759"/>
<evidence type="ECO:0000256" key="2">
    <source>
        <dbReference type="ARBA" id="ARBA00023002"/>
    </source>
</evidence>
<sequence>MSVVYPHHQVSEANLGDVVEALRQTFFEGVTLPPSFRLAQLKSLRKMFIDNKSRLIEAVQKDLGKQVEFEVLASEINLPLNELDETIKNLDKWLSPQSVSTPISIHPASSELYAEPKGTVLIMSPWNYPINLAIVPLIGAIAGGNTVLLKLSRHSINTSLTLHDLLPRYLDGRAYAIESTGGASLITKLISYKWDHIFFTGSCSVGKLVYQAAALHMTTVTLELGGKNPCIVDSNIDLDLTARRIAWGKFFNCGQTCIGVDYVLAHESIVPSLVEKLREHIENFYGSDAKTSKSYCRIISKDHAVRLSKLFDDGKVVYGGTADPEERYVAPTIILEPRENSLLLTDEIFGPVLPIVSVKNIDEAILSLRDKPLPLALYVFSKSSATAERVINNTRSGAAVHNDVIVQFLNPKLPFGGVGESGLGAYHGKQTFETFVHRKPVIKSTKYNSLDIKLRYPPYNDKSTWVVDKVTRSGL</sequence>
<dbReference type="InterPro" id="IPR016162">
    <property type="entry name" value="Ald_DH_N"/>
</dbReference>
<dbReference type="InParanoid" id="A0A2P6NXR3"/>
<dbReference type="STRING" id="1890364.A0A2P6NXR3"/>
<dbReference type="PANTHER" id="PTHR43570:SF16">
    <property type="entry name" value="ALDEHYDE DEHYDROGENASE TYPE III, ISOFORM Q"/>
    <property type="match status" value="1"/>
</dbReference>
<gene>
    <name evidence="9" type="ORF">PROFUN_00218</name>
</gene>
<reference evidence="9 10" key="1">
    <citation type="journal article" date="2018" name="Genome Biol. Evol.">
        <title>Multiple Roots of Fruiting Body Formation in Amoebozoa.</title>
        <authorList>
            <person name="Hillmann F."/>
            <person name="Forbes G."/>
            <person name="Novohradska S."/>
            <person name="Ferling I."/>
            <person name="Riege K."/>
            <person name="Groth M."/>
            <person name="Westermann M."/>
            <person name="Marz M."/>
            <person name="Spaller T."/>
            <person name="Winckler T."/>
            <person name="Schaap P."/>
            <person name="Glockner G."/>
        </authorList>
    </citation>
    <scope>NUCLEOTIDE SEQUENCE [LARGE SCALE GENOMIC DNA]</scope>
    <source>
        <strain evidence="9 10">Jena</strain>
    </source>
</reference>
<evidence type="ECO:0000313" key="10">
    <source>
        <dbReference type="Proteomes" id="UP000241769"/>
    </source>
</evidence>
<evidence type="ECO:0000313" key="9">
    <source>
        <dbReference type="EMBL" id="PRP88750.1"/>
    </source>
</evidence>
<dbReference type="PIRSF" id="PIRSF036492">
    <property type="entry name" value="ALDH"/>
    <property type="match status" value="1"/>
</dbReference>
<organism evidence="9 10">
    <name type="scientific">Planoprotostelium fungivorum</name>
    <dbReference type="NCBI Taxonomy" id="1890364"/>
    <lineage>
        <taxon>Eukaryota</taxon>
        <taxon>Amoebozoa</taxon>
        <taxon>Evosea</taxon>
        <taxon>Variosea</taxon>
        <taxon>Cavosteliida</taxon>
        <taxon>Cavosteliaceae</taxon>
        <taxon>Planoprotostelium</taxon>
    </lineage>
</organism>
<dbReference type="GO" id="GO:0004029">
    <property type="term" value="F:aldehyde dehydrogenase (NAD+) activity"/>
    <property type="evidence" value="ECO:0007669"/>
    <property type="project" value="TreeGrafter"/>
</dbReference>
<evidence type="ECO:0000256" key="6">
    <source>
        <dbReference type="PROSITE-ProRule" id="PRU10007"/>
    </source>
</evidence>
<keyword evidence="3" id="KW-0520">NAD</keyword>
<comment type="caution">
    <text evidence="9">The sequence shown here is derived from an EMBL/GenBank/DDBJ whole genome shotgun (WGS) entry which is preliminary data.</text>
</comment>
<dbReference type="Gene3D" id="3.40.309.10">
    <property type="entry name" value="Aldehyde Dehydrogenase, Chain A, domain 2"/>
    <property type="match status" value="1"/>
</dbReference>